<feature type="compositionally biased region" description="Gly residues" evidence="1">
    <location>
        <begin position="10"/>
        <end position="20"/>
    </location>
</feature>
<dbReference type="AlphaFoldDB" id="A0A8J6N4M7"/>
<evidence type="ECO:0000313" key="2">
    <source>
        <dbReference type="EMBL" id="MBC8200184.1"/>
    </source>
</evidence>
<name>A0A8J6N4M7_9BACT</name>
<comment type="caution">
    <text evidence="2">The sequence shown here is derived from an EMBL/GenBank/DDBJ whole genome shotgun (WGS) entry which is preliminary data.</text>
</comment>
<dbReference type="Pfam" id="PF17253">
    <property type="entry name" value="DUF5320"/>
    <property type="match status" value="1"/>
</dbReference>
<dbReference type="Proteomes" id="UP000603545">
    <property type="component" value="Unassembled WGS sequence"/>
</dbReference>
<proteinExistence type="predicted"/>
<protein>
    <submittedName>
        <fullName evidence="2">DUF5320 domain-containing protein</fullName>
    </submittedName>
</protein>
<accession>A0A8J6N4M7</accession>
<gene>
    <name evidence="2" type="ORF">H8E80_09130</name>
</gene>
<reference evidence="2 3" key="1">
    <citation type="submission" date="2020-08" db="EMBL/GenBank/DDBJ databases">
        <title>Bridging the membrane lipid divide: bacteria of the FCB group superphylum have the potential to synthesize archaeal ether lipids.</title>
        <authorList>
            <person name="Villanueva L."/>
            <person name="Von Meijenfeldt F.A.B."/>
            <person name="Westbye A.B."/>
            <person name="Yadav S."/>
            <person name="Hopmans E.C."/>
            <person name="Dutilh B.E."/>
            <person name="Sinninghe Damste J.S."/>
        </authorList>
    </citation>
    <scope>NUCLEOTIDE SEQUENCE [LARGE SCALE GENOMIC DNA]</scope>
    <source>
        <strain evidence="2">NIOZ-UU82</strain>
    </source>
</reference>
<evidence type="ECO:0000313" key="3">
    <source>
        <dbReference type="Proteomes" id="UP000603545"/>
    </source>
</evidence>
<organism evidence="2 3">
    <name type="scientific">Candidatus Desulfaltia bathyphila</name>
    <dbReference type="NCBI Taxonomy" id="2841697"/>
    <lineage>
        <taxon>Bacteria</taxon>
        <taxon>Pseudomonadati</taxon>
        <taxon>Thermodesulfobacteriota</taxon>
        <taxon>Desulfobacteria</taxon>
        <taxon>Desulfobacterales</taxon>
        <taxon>Desulfobacterales incertae sedis</taxon>
        <taxon>Candidatus Desulfaltia</taxon>
    </lineage>
</organism>
<sequence length="106" mass="11215">MPGFDRTGPQGLGPMTGGARGLCNPRATSYGSQFAGGFGYGRGFGMGRGYGRGFGRGMGMGYGPEYGPRYPLKSADEIAGLKADADYMKSSLDAISRRIEELEKKD</sequence>
<evidence type="ECO:0000256" key="1">
    <source>
        <dbReference type="SAM" id="MobiDB-lite"/>
    </source>
</evidence>
<dbReference type="InterPro" id="IPR035205">
    <property type="entry name" value="DUF5320"/>
</dbReference>
<feature type="region of interest" description="Disordered" evidence="1">
    <location>
        <begin position="1"/>
        <end position="22"/>
    </location>
</feature>
<dbReference type="EMBL" id="JACNLL010000083">
    <property type="protein sequence ID" value="MBC8200184.1"/>
    <property type="molecule type" value="Genomic_DNA"/>
</dbReference>